<dbReference type="EMBL" id="OU015430">
    <property type="protein sequence ID" value="CAG4971122.1"/>
    <property type="molecule type" value="Genomic_DNA"/>
</dbReference>
<reference evidence="2 3" key="1">
    <citation type="submission" date="2021-04" db="EMBL/GenBank/DDBJ databases">
        <authorList>
            <person name="Rodrigo-Torres L."/>
            <person name="Arahal R. D."/>
            <person name="Lucena T."/>
        </authorList>
    </citation>
    <scope>NUCLEOTIDE SEQUENCE [LARGE SCALE GENOMIC DNA]</scope>
    <source>
        <strain evidence="2 3">CECT 30171</strain>
    </source>
</reference>
<evidence type="ECO:0000313" key="2">
    <source>
        <dbReference type="EMBL" id="CAG4971122.1"/>
    </source>
</evidence>
<keyword evidence="1" id="KW-0472">Membrane</keyword>
<keyword evidence="3" id="KW-1185">Reference proteome</keyword>
<feature type="transmembrane region" description="Helical" evidence="1">
    <location>
        <begin position="21"/>
        <end position="40"/>
    </location>
</feature>
<dbReference type="Pfam" id="PF07963">
    <property type="entry name" value="N_methyl"/>
    <property type="match status" value="1"/>
</dbReference>
<protein>
    <recommendedName>
        <fullName evidence="4">Type IV pilus assembly protein PilW</fullName>
    </recommendedName>
</protein>
<gene>
    <name evidence="2" type="ORF">LYB30171_00898</name>
</gene>
<name>A0ABM8UE76_9GAMM</name>
<organism evidence="2 3">
    <name type="scientific">Novilysobacter luteus</name>
    <dbReference type="NCBI Taxonomy" id="2822368"/>
    <lineage>
        <taxon>Bacteria</taxon>
        <taxon>Pseudomonadati</taxon>
        <taxon>Pseudomonadota</taxon>
        <taxon>Gammaproteobacteria</taxon>
        <taxon>Lysobacterales</taxon>
        <taxon>Lysobacteraceae</taxon>
        <taxon>Novilysobacter</taxon>
    </lineage>
</organism>
<dbReference type="PROSITE" id="PS00409">
    <property type="entry name" value="PROKAR_NTER_METHYL"/>
    <property type="match status" value="1"/>
</dbReference>
<dbReference type="InterPro" id="IPR012902">
    <property type="entry name" value="N_methyl_site"/>
</dbReference>
<evidence type="ECO:0008006" key="4">
    <source>
        <dbReference type="Google" id="ProtNLM"/>
    </source>
</evidence>
<proteinExistence type="predicted"/>
<dbReference type="Proteomes" id="UP000680116">
    <property type="component" value="Chromosome"/>
</dbReference>
<keyword evidence="1" id="KW-0812">Transmembrane</keyword>
<keyword evidence="1" id="KW-1133">Transmembrane helix</keyword>
<accession>A0ABM8UE76</accession>
<dbReference type="InterPro" id="IPR032092">
    <property type="entry name" value="PilW"/>
</dbReference>
<evidence type="ECO:0000313" key="3">
    <source>
        <dbReference type="Proteomes" id="UP000680116"/>
    </source>
</evidence>
<dbReference type="Pfam" id="PF16074">
    <property type="entry name" value="PilW"/>
    <property type="match status" value="1"/>
</dbReference>
<dbReference type="RefSeq" id="WP_215219853.1">
    <property type="nucleotide sequence ID" value="NZ_OU015430.1"/>
</dbReference>
<sequence>MKTIRDVHMRHPQAGLSLIELMISMVLGLLVVGGAIGVFVSNQQTYRTTESLARLQENGRVAFELMAREVREAAGNPCASNLPTANVLKNPGASWWANWAAGIVGYDNGALAGTAAGTDAIELMSGTSGGVTVTAHTTNSAQFKVNTSDHGIEDFDILMVCDYGQASIFQATGANSSNVTIVHNTGNVKSGPGNCTKGLGLPVECTTNGTFKEYGPRSIVVKLHAARWFVADNGRGGRSLYRQTMDKGVTAAREEVSEGIQDMQIQFLVDGAPDYVDAAAGLAWQNVTAVRITLTVQGRENVGTDGGQLTRDISHVVNLRNRTS</sequence>
<evidence type="ECO:0000256" key="1">
    <source>
        <dbReference type="SAM" id="Phobius"/>
    </source>
</evidence>